<evidence type="ECO:0000256" key="7">
    <source>
        <dbReference type="ARBA" id="ARBA00023125"/>
    </source>
</evidence>
<dbReference type="CDD" id="cd21077">
    <property type="entry name" value="DBD_Rad14"/>
    <property type="match status" value="1"/>
</dbReference>
<keyword evidence="7" id="KW-0238">DNA-binding</keyword>
<dbReference type="Pfam" id="PF01286">
    <property type="entry name" value="XPA_N"/>
    <property type="match status" value="1"/>
</dbReference>
<evidence type="ECO:0000256" key="5">
    <source>
        <dbReference type="ARBA" id="ARBA00022771"/>
    </source>
</evidence>
<dbReference type="GO" id="GO:0070914">
    <property type="term" value="P:UV-damage excision repair"/>
    <property type="evidence" value="ECO:0007669"/>
    <property type="project" value="TreeGrafter"/>
</dbReference>
<dbReference type="PANTHER" id="PTHR10142">
    <property type="entry name" value="DNA REPAIR PROTEIN COMPLEMENTING XP-A CELLS"/>
    <property type="match status" value="1"/>
</dbReference>
<dbReference type="PANTHER" id="PTHR10142:SF0">
    <property type="entry name" value="DNA REPAIR PROTEIN COMPLEMENTING XP-A CELLS"/>
    <property type="match status" value="1"/>
</dbReference>
<keyword evidence="6" id="KW-0862">Zinc</keyword>
<evidence type="ECO:0000256" key="10">
    <source>
        <dbReference type="SAM" id="MobiDB-lite"/>
    </source>
</evidence>
<dbReference type="InterPro" id="IPR000465">
    <property type="entry name" value="XPA/RAD14"/>
</dbReference>
<evidence type="ECO:0000313" key="12">
    <source>
        <dbReference type="EMBL" id="CCE83303.1"/>
    </source>
</evidence>
<evidence type="ECO:0000259" key="11">
    <source>
        <dbReference type="Pfam" id="PF05181"/>
    </source>
</evidence>
<keyword evidence="5" id="KW-0863">Zinc-finger</keyword>
<dbReference type="GO" id="GO:0000110">
    <property type="term" value="C:nucleotide-excision repair factor 1 complex"/>
    <property type="evidence" value="ECO:0007669"/>
    <property type="project" value="TreeGrafter"/>
</dbReference>
<feature type="region of interest" description="Disordered" evidence="10">
    <location>
        <begin position="30"/>
        <end position="145"/>
    </location>
</feature>
<evidence type="ECO:0000256" key="3">
    <source>
        <dbReference type="ARBA" id="ARBA00022723"/>
    </source>
</evidence>
<proteinExistence type="inferred from homology"/>
<reference evidence="14" key="2">
    <citation type="journal article" date="2012" name="G3 (Bethesda)">
        <title>Pichia sorbitophila, an interspecies yeast hybrid reveals early steps of genome resolution following polyploidization.</title>
        <authorList>
            <person name="Leh Louis V."/>
            <person name="Despons L."/>
            <person name="Friedrich A."/>
            <person name="Martin T."/>
            <person name="Durrens P."/>
            <person name="Casaregola S."/>
            <person name="Neuveglise C."/>
            <person name="Fairhead C."/>
            <person name="Marck C."/>
            <person name="Cruz J.A."/>
            <person name="Straub M.L."/>
            <person name="Kugler V."/>
            <person name="Sacerdot C."/>
            <person name="Uzunov Z."/>
            <person name="Thierry A."/>
            <person name="Weiss S."/>
            <person name="Bleykasten C."/>
            <person name="De Montigny J."/>
            <person name="Jacques N."/>
            <person name="Jung P."/>
            <person name="Lemaire M."/>
            <person name="Mallet S."/>
            <person name="Morel G."/>
            <person name="Richard G.F."/>
            <person name="Sarkar A."/>
            <person name="Savel G."/>
            <person name="Schacherer J."/>
            <person name="Seret M.L."/>
            <person name="Talla E."/>
            <person name="Samson G."/>
            <person name="Jubin C."/>
            <person name="Poulain J."/>
            <person name="Vacherie B."/>
            <person name="Barbe V."/>
            <person name="Pelletier E."/>
            <person name="Sherman D.J."/>
            <person name="Westhof E."/>
            <person name="Weissenbach J."/>
            <person name="Baret P.V."/>
            <person name="Wincker P."/>
            <person name="Gaillardin C."/>
            <person name="Dujon B."/>
            <person name="Souciet J.L."/>
        </authorList>
    </citation>
    <scope>NUCLEOTIDE SEQUENCE [LARGE SCALE GENOMIC DNA]</scope>
    <source>
        <strain evidence="14">ATCC MYA-4447 / BCRC 22081 / CBS 7064 / NBRC 10061 / NRRL Y-12695</strain>
    </source>
</reference>
<feature type="compositionally biased region" description="Polar residues" evidence="10">
    <location>
        <begin position="86"/>
        <end position="96"/>
    </location>
</feature>
<dbReference type="InterPro" id="IPR022652">
    <property type="entry name" value="Znf_XPA_CS"/>
</dbReference>
<dbReference type="InParanoid" id="G8Y6V4"/>
<evidence type="ECO:0000256" key="4">
    <source>
        <dbReference type="ARBA" id="ARBA00022763"/>
    </source>
</evidence>
<accession>G8Y6V4</accession>
<evidence type="ECO:0000313" key="13">
    <source>
        <dbReference type="EMBL" id="CCE84334.1"/>
    </source>
</evidence>
<dbReference type="Proteomes" id="UP000005222">
    <property type="component" value="Chromosome L"/>
</dbReference>
<dbReference type="Proteomes" id="UP000005222">
    <property type="component" value="Chromosome K"/>
</dbReference>
<dbReference type="AlphaFoldDB" id="G8Y6V4"/>
<feature type="domain" description="XPA C-terminal" evidence="11">
    <location>
        <begin position="246"/>
        <end position="294"/>
    </location>
</feature>
<sequence length="390" mass="45849">MSSSVKNNEEWKARIEANRKKALERLSQKRQEVRQYAEGEQSPKRIRPQLTEEQKRRIEENRKKALEIRRQKGLDPPSKPMPDRFNLSSENDSKSGSVGGTNEIKVTFNDPKKPKEDKYLRPLAGEENASNKESGKGGDTNQDKHLKSYIRKRDYIEYDLSEMKDSHGGFINIDENDDIAGDADKQTLDEWKEKQDEVVREAAPPLDIAKAPKCFECGSIEIDQKIYDNFNHTRVCRSCKRTKPEKYSLLTKTECREDYLLTDPELQDKSILPRIEKPNPHGFSRMQLFLRYQVEEFAWKKWGSPEKLDAEWERREAMRIERKEKRYSEKLLEMRKKTRAEQYIKKLRNGMAIGERHVHDWSDPLAVPNEPHLVRRRCIECGLEIEQAMI</sequence>
<comment type="subcellular location">
    <subcellularLocation>
        <location evidence="1">Nucleus</location>
    </subcellularLocation>
</comment>
<evidence type="ECO:0000256" key="1">
    <source>
        <dbReference type="ARBA" id="ARBA00004123"/>
    </source>
</evidence>
<dbReference type="EMBL" id="FO082048">
    <property type="protein sequence ID" value="CCE84334.1"/>
    <property type="molecule type" value="Genomic_DNA"/>
</dbReference>
<keyword evidence="3" id="KW-0479">Metal-binding</keyword>
<comment type="similarity">
    <text evidence="2">Belongs to the XPA family.</text>
</comment>
<dbReference type="NCBIfam" id="TIGR00598">
    <property type="entry name" value="rad14"/>
    <property type="match status" value="1"/>
</dbReference>
<evidence type="ECO:0000313" key="14">
    <source>
        <dbReference type="Proteomes" id="UP000005222"/>
    </source>
</evidence>
<dbReference type="eggNOG" id="KOG4017">
    <property type="taxonomic scope" value="Eukaryota"/>
</dbReference>
<feature type="compositionally biased region" description="Basic and acidic residues" evidence="10">
    <location>
        <begin position="30"/>
        <end position="43"/>
    </location>
</feature>
<feature type="compositionally biased region" description="Basic and acidic residues" evidence="10">
    <location>
        <begin position="50"/>
        <end position="73"/>
    </location>
</feature>
<protein>
    <submittedName>
        <fullName evidence="13">Piso0_003878 protein</fullName>
    </submittedName>
</protein>
<dbReference type="OrthoDB" id="5368863at2759"/>
<evidence type="ECO:0000256" key="9">
    <source>
        <dbReference type="ARBA" id="ARBA00023242"/>
    </source>
</evidence>
<dbReference type="GO" id="GO:1901255">
    <property type="term" value="P:nucleotide-excision repair involved in interstrand cross-link repair"/>
    <property type="evidence" value="ECO:0007669"/>
    <property type="project" value="TreeGrafter"/>
</dbReference>
<dbReference type="FunCoup" id="G8Y6V4">
    <property type="interactions" value="168"/>
</dbReference>
<keyword evidence="8" id="KW-0234">DNA repair</keyword>
<organism evidence="13 14">
    <name type="scientific">Pichia sorbitophila (strain ATCC MYA-4447 / BCRC 22081 / CBS 7064 / NBRC 10061 / NRRL Y-12695)</name>
    <name type="common">Hybrid yeast</name>
    <dbReference type="NCBI Taxonomy" id="559304"/>
    <lineage>
        <taxon>Eukaryota</taxon>
        <taxon>Fungi</taxon>
        <taxon>Dikarya</taxon>
        <taxon>Ascomycota</taxon>
        <taxon>Saccharomycotina</taxon>
        <taxon>Pichiomycetes</taxon>
        <taxon>Debaryomycetaceae</taxon>
        <taxon>Millerozyma</taxon>
    </lineage>
</organism>
<dbReference type="GO" id="GO:0006284">
    <property type="term" value="P:base-excision repair"/>
    <property type="evidence" value="ECO:0007669"/>
    <property type="project" value="TreeGrafter"/>
</dbReference>
<keyword evidence="14" id="KW-1185">Reference proteome</keyword>
<keyword evidence="9" id="KW-0539">Nucleus</keyword>
<reference evidence="13" key="1">
    <citation type="submission" date="2011-10" db="EMBL/GenBank/DDBJ databases">
        <authorList>
            <person name="Genoscope - CEA"/>
        </authorList>
    </citation>
    <scope>NUCLEOTIDE SEQUENCE</scope>
</reference>
<dbReference type="SUPFAM" id="SSF46955">
    <property type="entry name" value="Putative DNA-binding domain"/>
    <property type="match status" value="1"/>
</dbReference>
<dbReference type="InterPro" id="IPR009061">
    <property type="entry name" value="DNA-bd_dom_put_sf"/>
</dbReference>
<feature type="compositionally biased region" description="Basic and acidic residues" evidence="10">
    <location>
        <begin position="110"/>
        <end position="120"/>
    </location>
</feature>
<evidence type="ECO:0000256" key="2">
    <source>
        <dbReference type="ARBA" id="ARBA00005548"/>
    </source>
</evidence>
<dbReference type="STRING" id="559304.G8Y6V4"/>
<evidence type="ECO:0000256" key="8">
    <source>
        <dbReference type="ARBA" id="ARBA00023204"/>
    </source>
</evidence>
<dbReference type="InterPro" id="IPR037129">
    <property type="entry name" value="XPA_sf"/>
</dbReference>
<dbReference type="HOGENOM" id="CLU_053731_0_1_1"/>
<dbReference type="Pfam" id="PF05181">
    <property type="entry name" value="XPA_C"/>
    <property type="match status" value="1"/>
</dbReference>
<dbReference type="InterPro" id="IPR022656">
    <property type="entry name" value="XPA_C"/>
</dbReference>
<dbReference type="GO" id="GO:0000715">
    <property type="term" value="P:nucleotide-excision repair, DNA damage recognition"/>
    <property type="evidence" value="ECO:0007669"/>
    <property type="project" value="TreeGrafter"/>
</dbReference>
<dbReference type="GO" id="GO:0008270">
    <property type="term" value="F:zinc ion binding"/>
    <property type="evidence" value="ECO:0007669"/>
    <property type="project" value="UniProtKB-KW"/>
</dbReference>
<name>G8Y6V4_PICSO</name>
<evidence type="ECO:0000256" key="6">
    <source>
        <dbReference type="ARBA" id="ARBA00022833"/>
    </source>
</evidence>
<gene>
    <name evidence="13" type="primary">Piso0_003878</name>
    <name evidence="12" type="ORF">GNLVRS01_PISO0K04564g</name>
    <name evidence="13" type="ORF">GNLVRS01_PISO0L04565g</name>
</gene>
<dbReference type="EMBL" id="FO082049">
    <property type="protein sequence ID" value="CCE83303.1"/>
    <property type="molecule type" value="Genomic_DNA"/>
</dbReference>
<keyword evidence="4" id="KW-0227">DNA damage</keyword>
<dbReference type="GO" id="GO:0003684">
    <property type="term" value="F:damaged DNA binding"/>
    <property type="evidence" value="ECO:0007669"/>
    <property type="project" value="InterPro"/>
</dbReference>
<dbReference type="Gene3D" id="3.90.530.10">
    <property type="entry name" value="XPA C-terminal domain"/>
    <property type="match status" value="1"/>
</dbReference>
<feature type="compositionally biased region" description="Basic and acidic residues" evidence="10">
    <location>
        <begin position="129"/>
        <end position="145"/>
    </location>
</feature>